<dbReference type="SUPFAM" id="SSF48403">
    <property type="entry name" value="Ankyrin repeat"/>
    <property type="match status" value="1"/>
</dbReference>
<protein>
    <submittedName>
        <fullName evidence="8">Uncharacterized protein LOC111100901</fullName>
    </submittedName>
</protein>
<evidence type="ECO:0000256" key="4">
    <source>
        <dbReference type="SAM" id="MobiDB-lite"/>
    </source>
</evidence>
<dbReference type="AlphaFoldDB" id="A0A8B8AFN9"/>
<dbReference type="GeneID" id="111100901"/>
<feature type="region of interest" description="Disordered" evidence="4">
    <location>
        <begin position="953"/>
        <end position="973"/>
    </location>
</feature>
<dbReference type="Gene3D" id="3.30.460.90">
    <property type="match status" value="1"/>
</dbReference>
<gene>
    <name evidence="8" type="primary">LOC111100901</name>
</gene>
<dbReference type="InterPro" id="IPR046906">
    <property type="entry name" value="Mab-21_HhH/H2TH-like"/>
</dbReference>
<keyword evidence="1" id="KW-0677">Repeat</keyword>
<name>A0A8B8AFN9_CRAVI</name>
<reference evidence="8" key="1">
    <citation type="submission" date="2025-08" db="UniProtKB">
        <authorList>
            <consortium name="RefSeq"/>
        </authorList>
    </citation>
    <scope>IDENTIFICATION</scope>
    <source>
        <tissue evidence="8">Whole sample</tissue>
    </source>
</reference>
<evidence type="ECO:0000256" key="3">
    <source>
        <dbReference type="PROSITE-ProRule" id="PRU00023"/>
    </source>
</evidence>
<dbReference type="InterPro" id="IPR046903">
    <property type="entry name" value="Mab-21-like_nuc_Trfase"/>
</dbReference>
<evidence type="ECO:0000259" key="6">
    <source>
        <dbReference type="Pfam" id="PF20266"/>
    </source>
</evidence>
<evidence type="ECO:0000259" key="5">
    <source>
        <dbReference type="Pfam" id="PF03281"/>
    </source>
</evidence>
<dbReference type="KEGG" id="cvn:111100901"/>
<dbReference type="InterPro" id="IPR050745">
    <property type="entry name" value="Multifunctional_regulatory"/>
</dbReference>
<feature type="repeat" description="ANK" evidence="3">
    <location>
        <begin position="219"/>
        <end position="251"/>
    </location>
</feature>
<dbReference type="OrthoDB" id="6718656at2759"/>
<dbReference type="Proteomes" id="UP000694844">
    <property type="component" value="Chromosome 6"/>
</dbReference>
<dbReference type="InterPro" id="IPR002110">
    <property type="entry name" value="Ankyrin_rpt"/>
</dbReference>
<feature type="region of interest" description="Disordered" evidence="4">
    <location>
        <begin position="876"/>
        <end position="921"/>
    </location>
</feature>
<organism evidence="7 8">
    <name type="scientific">Crassostrea virginica</name>
    <name type="common">Eastern oyster</name>
    <dbReference type="NCBI Taxonomy" id="6565"/>
    <lineage>
        <taxon>Eukaryota</taxon>
        <taxon>Metazoa</taxon>
        <taxon>Spiralia</taxon>
        <taxon>Lophotrochozoa</taxon>
        <taxon>Mollusca</taxon>
        <taxon>Bivalvia</taxon>
        <taxon>Autobranchia</taxon>
        <taxon>Pteriomorphia</taxon>
        <taxon>Ostreida</taxon>
        <taxon>Ostreoidea</taxon>
        <taxon>Ostreidae</taxon>
        <taxon>Crassostrea</taxon>
    </lineage>
</organism>
<dbReference type="PROSITE" id="PS50297">
    <property type="entry name" value="ANK_REP_REGION"/>
    <property type="match status" value="2"/>
</dbReference>
<dbReference type="Pfam" id="PF20266">
    <property type="entry name" value="Mab-21_C"/>
    <property type="match status" value="1"/>
</dbReference>
<feature type="repeat" description="ANK" evidence="3">
    <location>
        <begin position="332"/>
        <end position="364"/>
    </location>
</feature>
<dbReference type="PROSITE" id="PS50088">
    <property type="entry name" value="ANK_REPEAT"/>
    <property type="match status" value="4"/>
</dbReference>
<evidence type="ECO:0000256" key="1">
    <source>
        <dbReference type="ARBA" id="ARBA00022737"/>
    </source>
</evidence>
<feature type="compositionally biased region" description="Polar residues" evidence="4">
    <location>
        <begin position="953"/>
        <end position="965"/>
    </location>
</feature>
<sequence length="1092" mass="123570">MNIKKMEEDDLDGLGRTPLHLAAENSDIDQLEELLRSGSYDVNGQDVRGQTPLHSLFDKEIIDDMTDLKRAMSMLLRNGADVNIKDRFQDTPLHAVFYSYDAFVPEIIRYLLSNSCPKFDIESQNNVGYTIFYRFMTGFRESLKEDDAFPQIVRDTESFINDFLDGKIVQTCPVRRLLNMKDIFGCSAFQLYINQVDSNEETIRKMIELGADVNTQSGVGVTPLMDVVLDRVAPVAEVLLHAGADVNVTDMFGQTALFRVLTKDCFDLLKQHGADFTVRDIFGRLPITDPYLYSPEDAPRSGVVISDVTSQRRPLFELFLENGVRIHERDMFGSSLLHYAAWYGAPKMAVALIEKGVPLSVVDNYGVSPAELAWKVGNYELSNFLSDKPNEAAFEDPVKRPYVSLLIYHEDVADIADILHEVVDFQENPENLLRNLINSPRMGLVSREPEAVEVKNEIFKLMNTIARSIGSKDPTFRCTVFPTGSSEDGSKIGEADEFDFTFCLDYFSEECLPFQEDCILNSGFATLKLKSFQACKSHPLAKFVSDGYIIESYIVRDTFQDLFTYAVNDPGTWQGLSFYFDGLLNFPTDKPILNMEVHWCGPVMKNIIISIDVVPAVRFSNWLPREMEKLSLELPLQREASHFDCFLLFQPPEFRNRQRRKFLRISRFSAELQCLKSLPVEFLESYAAAKILICDRFCPRLLFSEKFDIEEIFSHSACSNHVSEEQSEQSDDDVSENEEMVDVNSNGSGCANSDDGESCSGMIKGTLLYKHGKFQDLSSCVIEVDQSLRCTRLFVPKETQQLQISDLSFFIENGELRARNCNAIRCVQKDTSQWIQFGPTSNVPEQETLNAVLEKSLSSQENQDLTLEKWLTRTLPLNKNDSDSDSEGSDMGVKDDSENSECSSEDYKTMGGEGTTAQDSEHVGLMGRFSKEPQVEDSTEHKEAKCMLLYSRSGGSNEASPTQEISGDHSVTHNGKGSWEGGEIIDGYDTISSYMLKTCLFYVANDLKDSRNTSCLQITIRLFEKLWVCANAEKLDSFFLPYLDVFTFANEHIKMIPADEVAERSKLQCWRIKLFCQVILGILRQNEESFTS</sequence>
<proteinExistence type="predicted"/>
<dbReference type="PRINTS" id="PR01415">
    <property type="entry name" value="ANKYRIN"/>
</dbReference>
<dbReference type="InterPro" id="IPR036770">
    <property type="entry name" value="Ankyrin_rpt-contain_sf"/>
</dbReference>
<accession>A0A8B8AFN9</accession>
<evidence type="ECO:0000313" key="7">
    <source>
        <dbReference type="Proteomes" id="UP000694844"/>
    </source>
</evidence>
<feature type="repeat" description="ANK" evidence="3">
    <location>
        <begin position="14"/>
        <end position="47"/>
    </location>
</feature>
<dbReference type="Gene3D" id="1.10.1410.40">
    <property type="match status" value="1"/>
</dbReference>
<feature type="repeat" description="ANK" evidence="3">
    <location>
        <begin position="48"/>
        <end position="87"/>
    </location>
</feature>
<dbReference type="Pfam" id="PF00023">
    <property type="entry name" value="Ank"/>
    <property type="match status" value="1"/>
</dbReference>
<dbReference type="PANTHER" id="PTHR24189:SF50">
    <property type="entry name" value="ANKYRIN REPEAT AND SOCS BOX PROTEIN 2"/>
    <property type="match status" value="1"/>
</dbReference>
<dbReference type="Pfam" id="PF03281">
    <property type="entry name" value="Mab-21"/>
    <property type="match status" value="1"/>
</dbReference>
<keyword evidence="2 3" id="KW-0040">ANK repeat</keyword>
<dbReference type="SMART" id="SM00248">
    <property type="entry name" value="ANK"/>
    <property type="match status" value="7"/>
</dbReference>
<feature type="domain" description="Mab-21-like nucleotidyltransferase" evidence="5">
    <location>
        <begin position="488"/>
        <end position="629"/>
    </location>
</feature>
<dbReference type="RefSeq" id="XP_022288779.1">
    <property type="nucleotide sequence ID" value="XM_022433071.1"/>
</dbReference>
<keyword evidence="7" id="KW-1185">Reference proteome</keyword>
<evidence type="ECO:0000256" key="2">
    <source>
        <dbReference type="ARBA" id="ARBA00023043"/>
    </source>
</evidence>
<dbReference type="PANTHER" id="PTHR24189">
    <property type="entry name" value="MYOTROPHIN"/>
    <property type="match status" value="1"/>
</dbReference>
<dbReference type="Gene3D" id="1.25.40.20">
    <property type="entry name" value="Ankyrin repeat-containing domain"/>
    <property type="match status" value="3"/>
</dbReference>
<evidence type="ECO:0000313" key="8">
    <source>
        <dbReference type="RefSeq" id="XP_022288779.1"/>
    </source>
</evidence>
<feature type="domain" description="Mab-21-like HhH/H2TH-like" evidence="6">
    <location>
        <begin position="988"/>
        <end position="1052"/>
    </location>
</feature>